<organism evidence="10 11">
    <name type="scientific">Cohnella nanjingensis</name>
    <dbReference type="NCBI Taxonomy" id="1387779"/>
    <lineage>
        <taxon>Bacteria</taxon>
        <taxon>Bacillati</taxon>
        <taxon>Bacillota</taxon>
        <taxon>Bacilli</taxon>
        <taxon>Bacillales</taxon>
        <taxon>Paenibacillaceae</taxon>
        <taxon>Cohnella</taxon>
    </lineage>
</organism>
<dbReference type="EMBL" id="JACJVP010000059">
    <property type="protein sequence ID" value="MBB6674973.1"/>
    <property type="molecule type" value="Genomic_DNA"/>
</dbReference>
<dbReference type="SUPFAM" id="SSF103473">
    <property type="entry name" value="MFS general substrate transporter"/>
    <property type="match status" value="1"/>
</dbReference>
<name>A0A7X0RWI0_9BACL</name>
<dbReference type="AlphaFoldDB" id="A0A7X0RWI0"/>
<evidence type="ECO:0000256" key="4">
    <source>
        <dbReference type="ARBA" id="ARBA00022692"/>
    </source>
</evidence>
<feature type="transmembrane region" description="Helical" evidence="8">
    <location>
        <begin position="335"/>
        <end position="354"/>
    </location>
</feature>
<feature type="transmembrane region" description="Helical" evidence="8">
    <location>
        <begin position="272"/>
        <end position="293"/>
    </location>
</feature>
<feature type="transmembrane region" description="Helical" evidence="8">
    <location>
        <begin position="195"/>
        <end position="216"/>
    </location>
</feature>
<dbReference type="PRINTS" id="PR01036">
    <property type="entry name" value="TCRTETB"/>
</dbReference>
<evidence type="ECO:0000256" key="5">
    <source>
        <dbReference type="ARBA" id="ARBA00022989"/>
    </source>
</evidence>
<dbReference type="RefSeq" id="WP_185672835.1">
    <property type="nucleotide sequence ID" value="NZ_JACJVP010000059.1"/>
</dbReference>
<feature type="transmembrane region" description="Helical" evidence="8">
    <location>
        <begin position="402"/>
        <end position="420"/>
    </location>
</feature>
<sequence>MSHSKTNLPLVIVGLMLGMLLSALDQTIMATAMPTVVEDLGGFTYYSWVFSIYMLTSTTSMPIFGKLADLYGRKRMYMIGMGLFILGSALSGLSQNMTELIVFRGIQGLGAGALMPLAITIIGDVVSLEQRGKMQGMFGGVMTIASIIGPAIGGLFVDHLSWHWVFYINLPFGIAAMVILGIALRENVSKKKRSIDWLGAITLSGSIISILLALVLGGNTESPGTHYAWGSGQIIGLFAIGAVLLAAFLWIQTKVKEPLIPLHLFRKRTIAVASLVGFFSTVGLFGAITYIPLFVQGVIGVKASIAGYILTPMMLAVVFTAVVGGRFLNRFSYRAFILTGMILMAAGFALFATMDVETTNLQVSLYMVLAGLGMGLIMPTLNTAVIGAVGPEQRGIVSSLPQFFRSIGGTIGVSIMGVVMTNRLTAEMPSVAGKFAGVPADQLKAFLNPQALLDKAARAKIPADLLLELQKAFSHGVTGVFLTGIIAIAIGFACSLFMGGDRMLKQSAGQPEEKGTAAAGSASAMH</sequence>
<feature type="domain" description="Major facilitator superfamily (MFS) profile" evidence="9">
    <location>
        <begin position="11"/>
        <end position="503"/>
    </location>
</feature>
<keyword evidence="2" id="KW-0813">Transport</keyword>
<feature type="transmembrane region" description="Helical" evidence="8">
    <location>
        <begin position="305"/>
        <end position="328"/>
    </location>
</feature>
<feature type="transmembrane region" description="Helical" evidence="8">
    <location>
        <begin position="76"/>
        <end position="94"/>
    </location>
</feature>
<keyword evidence="6 8" id="KW-0472">Membrane</keyword>
<evidence type="ECO:0000256" key="2">
    <source>
        <dbReference type="ARBA" id="ARBA00022448"/>
    </source>
</evidence>
<dbReference type="InterPro" id="IPR020846">
    <property type="entry name" value="MFS_dom"/>
</dbReference>
<accession>A0A7X0RWI0</accession>
<comment type="subcellular location">
    <subcellularLocation>
        <location evidence="1">Cell membrane</location>
        <topology evidence="1">Multi-pass membrane protein</topology>
    </subcellularLocation>
</comment>
<comment type="caution">
    <text evidence="10">The sequence shown here is derived from an EMBL/GenBank/DDBJ whole genome shotgun (WGS) entry which is preliminary data.</text>
</comment>
<keyword evidence="3" id="KW-1003">Cell membrane</keyword>
<keyword evidence="4 8" id="KW-0812">Transmembrane</keyword>
<dbReference type="InterPro" id="IPR011701">
    <property type="entry name" value="MFS"/>
</dbReference>
<feature type="transmembrane region" description="Helical" evidence="8">
    <location>
        <begin position="106"/>
        <end position="126"/>
    </location>
</feature>
<protein>
    <submittedName>
        <fullName evidence="10">DHA2 family efflux MFS transporter permease subunit</fullName>
    </submittedName>
</protein>
<gene>
    <name evidence="10" type="ORF">H7C19_30270</name>
</gene>
<dbReference type="FunFam" id="1.20.1720.10:FF:000004">
    <property type="entry name" value="EmrB/QacA family drug resistance transporter"/>
    <property type="match status" value="1"/>
</dbReference>
<proteinExistence type="predicted"/>
<evidence type="ECO:0000256" key="3">
    <source>
        <dbReference type="ARBA" id="ARBA00022475"/>
    </source>
</evidence>
<keyword evidence="11" id="KW-1185">Reference proteome</keyword>
<dbReference type="GO" id="GO:0005886">
    <property type="term" value="C:plasma membrane"/>
    <property type="evidence" value="ECO:0007669"/>
    <property type="project" value="UniProtKB-SubCell"/>
</dbReference>
<evidence type="ECO:0000259" key="9">
    <source>
        <dbReference type="PROSITE" id="PS50850"/>
    </source>
</evidence>
<reference evidence="10 11" key="1">
    <citation type="submission" date="2020-08" db="EMBL/GenBank/DDBJ databases">
        <title>Cohnella phylogeny.</title>
        <authorList>
            <person name="Dunlap C."/>
        </authorList>
    </citation>
    <scope>NUCLEOTIDE SEQUENCE [LARGE SCALE GENOMIC DNA]</scope>
    <source>
        <strain evidence="10 11">DSM 28246</strain>
    </source>
</reference>
<keyword evidence="5 8" id="KW-1133">Transmembrane helix</keyword>
<feature type="region of interest" description="Disordered" evidence="7">
    <location>
        <begin position="507"/>
        <end position="526"/>
    </location>
</feature>
<feature type="transmembrane region" description="Helical" evidence="8">
    <location>
        <begin position="366"/>
        <end position="390"/>
    </location>
</feature>
<feature type="transmembrane region" description="Helical" evidence="8">
    <location>
        <begin position="163"/>
        <end position="183"/>
    </location>
</feature>
<dbReference type="PROSITE" id="PS50850">
    <property type="entry name" value="MFS"/>
    <property type="match status" value="1"/>
</dbReference>
<evidence type="ECO:0000256" key="6">
    <source>
        <dbReference type="ARBA" id="ARBA00023136"/>
    </source>
</evidence>
<feature type="transmembrane region" description="Helical" evidence="8">
    <location>
        <begin position="228"/>
        <end position="251"/>
    </location>
</feature>
<dbReference type="NCBIfam" id="TIGR00711">
    <property type="entry name" value="efflux_EmrB"/>
    <property type="match status" value="1"/>
</dbReference>
<evidence type="ECO:0000256" key="8">
    <source>
        <dbReference type="SAM" id="Phobius"/>
    </source>
</evidence>
<feature type="transmembrane region" description="Helical" evidence="8">
    <location>
        <begin position="138"/>
        <end position="157"/>
    </location>
</feature>
<dbReference type="GO" id="GO:0022857">
    <property type="term" value="F:transmembrane transporter activity"/>
    <property type="evidence" value="ECO:0007669"/>
    <property type="project" value="InterPro"/>
</dbReference>
<evidence type="ECO:0000313" key="11">
    <source>
        <dbReference type="Proteomes" id="UP000547209"/>
    </source>
</evidence>
<dbReference type="Pfam" id="PF07690">
    <property type="entry name" value="MFS_1"/>
    <property type="match status" value="1"/>
</dbReference>
<feature type="transmembrane region" description="Helical" evidence="8">
    <location>
        <begin position="472"/>
        <end position="497"/>
    </location>
</feature>
<evidence type="ECO:0000313" key="10">
    <source>
        <dbReference type="EMBL" id="MBB6674973.1"/>
    </source>
</evidence>
<dbReference type="Proteomes" id="UP000547209">
    <property type="component" value="Unassembled WGS sequence"/>
</dbReference>
<evidence type="ECO:0000256" key="7">
    <source>
        <dbReference type="SAM" id="MobiDB-lite"/>
    </source>
</evidence>
<dbReference type="PANTHER" id="PTHR23501">
    <property type="entry name" value="MAJOR FACILITATOR SUPERFAMILY"/>
    <property type="match status" value="1"/>
</dbReference>
<dbReference type="InterPro" id="IPR004638">
    <property type="entry name" value="EmrB-like"/>
</dbReference>
<evidence type="ECO:0000256" key="1">
    <source>
        <dbReference type="ARBA" id="ARBA00004651"/>
    </source>
</evidence>
<dbReference type="CDD" id="cd17502">
    <property type="entry name" value="MFS_Azr1_MDR_like"/>
    <property type="match status" value="1"/>
</dbReference>
<dbReference type="Gene3D" id="1.20.1250.20">
    <property type="entry name" value="MFS general substrate transporter like domains"/>
    <property type="match status" value="1"/>
</dbReference>
<dbReference type="Gene3D" id="1.20.1720.10">
    <property type="entry name" value="Multidrug resistance protein D"/>
    <property type="match status" value="1"/>
</dbReference>
<dbReference type="InterPro" id="IPR036259">
    <property type="entry name" value="MFS_trans_sf"/>
</dbReference>
<dbReference type="PANTHER" id="PTHR23501:SF197">
    <property type="entry name" value="COMD"/>
    <property type="match status" value="1"/>
</dbReference>
<feature type="transmembrane region" description="Helical" evidence="8">
    <location>
        <begin position="46"/>
        <end position="64"/>
    </location>
</feature>